<feature type="transmembrane region" description="Helical" evidence="4">
    <location>
        <begin position="110"/>
        <end position="131"/>
    </location>
</feature>
<accession>A0A3R8YPW2</accession>
<protein>
    <recommendedName>
        <fullName evidence="1">diguanylate cyclase</fullName>
        <ecNumber evidence="1">2.7.7.65</ecNumber>
    </recommendedName>
</protein>
<gene>
    <name evidence="6" type="ORF">EIP75_07120</name>
</gene>
<dbReference type="EMBL" id="RSED01000004">
    <property type="protein sequence ID" value="RRS05308.1"/>
    <property type="molecule type" value="Genomic_DNA"/>
</dbReference>
<keyword evidence="7" id="KW-1185">Reference proteome</keyword>
<evidence type="ECO:0000256" key="1">
    <source>
        <dbReference type="ARBA" id="ARBA00012528"/>
    </source>
</evidence>
<comment type="caution">
    <text evidence="6">The sequence shown here is derived from an EMBL/GenBank/DDBJ whole genome shotgun (WGS) entry which is preliminary data.</text>
</comment>
<comment type="catalytic activity">
    <reaction evidence="2">
        <text>2 GTP = 3',3'-c-di-GMP + 2 diphosphate</text>
        <dbReference type="Rhea" id="RHEA:24898"/>
        <dbReference type="ChEBI" id="CHEBI:33019"/>
        <dbReference type="ChEBI" id="CHEBI:37565"/>
        <dbReference type="ChEBI" id="CHEBI:58805"/>
        <dbReference type="EC" id="2.7.7.65"/>
    </reaction>
</comment>
<feature type="region of interest" description="Disordered" evidence="3">
    <location>
        <begin position="1"/>
        <end position="36"/>
    </location>
</feature>
<dbReference type="PANTHER" id="PTHR45138">
    <property type="entry name" value="REGULATORY COMPONENTS OF SENSORY TRANSDUCTION SYSTEM"/>
    <property type="match status" value="1"/>
</dbReference>
<evidence type="ECO:0000256" key="2">
    <source>
        <dbReference type="ARBA" id="ARBA00034247"/>
    </source>
</evidence>
<feature type="transmembrane region" description="Helical" evidence="4">
    <location>
        <begin position="168"/>
        <end position="184"/>
    </location>
</feature>
<proteinExistence type="predicted"/>
<dbReference type="PROSITE" id="PS50887">
    <property type="entry name" value="GGDEF"/>
    <property type="match status" value="1"/>
</dbReference>
<name>A0A3R8YPW2_9BURK</name>
<keyword evidence="4" id="KW-0472">Membrane</keyword>
<feature type="domain" description="GGDEF" evidence="5">
    <location>
        <begin position="301"/>
        <end position="438"/>
    </location>
</feature>
<evidence type="ECO:0000256" key="4">
    <source>
        <dbReference type="SAM" id="Phobius"/>
    </source>
</evidence>
<dbReference type="Proteomes" id="UP000269265">
    <property type="component" value="Unassembled WGS sequence"/>
</dbReference>
<dbReference type="InterPro" id="IPR029787">
    <property type="entry name" value="Nucleotide_cyclase"/>
</dbReference>
<dbReference type="InterPro" id="IPR043128">
    <property type="entry name" value="Rev_trsase/Diguanyl_cyclase"/>
</dbReference>
<dbReference type="GO" id="GO:0043709">
    <property type="term" value="P:cell adhesion involved in single-species biofilm formation"/>
    <property type="evidence" value="ECO:0007669"/>
    <property type="project" value="TreeGrafter"/>
</dbReference>
<dbReference type="GO" id="GO:1902201">
    <property type="term" value="P:negative regulation of bacterial-type flagellum-dependent cell motility"/>
    <property type="evidence" value="ECO:0007669"/>
    <property type="project" value="TreeGrafter"/>
</dbReference>
<dbReference type="GO" id="GO:0005886">
    <property type="term" value="C:plasma membrane"/>
    <property type="evidence" value="ECO:0007669"/>
    <property type="project" value="TreeGrafter"/>
</dbReference>
<dbReference type="EC" id="2.7.7.65" evidence="1"/>
<evidence type="ECO:0000313" key="6">
    <source>
        <dbReference type="EMBL" id="RRS05308.1"/>
    </source>
</evidence>
<keyword evidence="4" id="KW-1133">Transmembrane helix</keyword>
<dbReference type="NCBIfam" id="TIGR00254">
    <property type="entry name" value="GGDEF"/>
    <property type="match status" value="1"/>
</dbReference>
<evidence type="ECO:0000256" key="3">
    <source>
        <dbReference type="SAM" id="MobiDB-lite"/>
    </source>
</evidence>
<dbReference type="PANTHER" id="PTHR45138:SF9">
    <property type="entry name" value="DIGUANYLATE CYCLASE DGCM-RELATED"/>
    <property type="match status" value="1"/>
</dbReference>
<dbReference type="FunFam" id="3.30.70.270:FF:000001">
    <property type="entry name" value="Diguanylate cyclase domain protein"/>
    <property type="match status" value="1"/>
</dbReference>
<sequence>MPCRGGGTMTTARLDLPMPEAPQSIPSLPDHADPQEHPQATLAGQLLTRGFRWMRFTRGLESEFQQHGAQKRLRHLLISGMLSLLVFNGFLLADWLVAPDVLQQAVQVRLGLFTPMALLVLGFGALWSELVLRRFPQAVIESIVLVSSVSAAASVAYILSITQSVGSAYYHVGFLVVLAYGNVVQRLRFWYAVTASIAIMAMHLWCAVMIPTPEPRLMPAIAALLLFAAFFTLMANYALERDERRRFLLSLRRRHLLQQLDNAHEQLQRISRVDGLTGVFNRHHVQEYLEQAWRRSAHQGDEFAVILLDVDHFKKYNDFYGHQAGDTCLQQVAQALKDSLRRPVDVVARFGGEEFIAVLPQADAVQASQAAERVRLAIENLRLPHGASETSPVVTVSVGVASCIATPARDSRTVIEAADQALYRAKHGGRNRMVLQRLI</sequence>
<feature type="transmembrane region" description="Helical" evidence="4">
    <location>
        <begin position="143"/>
        <end position="162"/>
    </location>
</feature>
<reference evidence="6 7" key="1">
    <citation type="submission" date="2018-12" db="EMBL/GenBank/DDBJ databases">
        <title>The whole draft genome of Aquabacterium sp. SJQ9.</title>
        <authorList>
            <person name="Sun L."/>
            <person name="Gao X."/>
            <person name="Chen W."/>
            <person name="Huang K."/>
        </authorList>
    </citation>
    <scope>NUCLEOTIDE SEQUENCE [LARGE SCALE GENOMIC DNA]</scope>
    <source>
        <strain evidence="6 7">SJQ9</strain>
    </source>
</reference>
<dbReference type="CDD" id="cd01949">
    <property type="entry name" value="GGDEF"/>
    <property type="match status" value="1"/>
</dbReference>
<feature type="transmembrane region" description="Helical" evidence="4">
    <location>
        <begin position="189"/>
        <end position="211"/>
    </location>
</feature>
<dbReference type="InterPro" id="IPR000160">
    <property type="entry name" value="GGDEF_dom"/>
</dbReference>
<dbReference type="GO" id="GO:0052621">
    <property type="term" value="F:diguanylate cyclase activity"/>
    <property type="evidence" value="ECO:0007669"/>
    <property type="project" value="UniProtKB-EC"/>
</dbReference>
<organism evidence="6 7">
    <name type="scientific">Aquabacterium soli</name>
    <dbReference type="NCBI Taxonomy" id="2493092"/>
    <lineage>
        <taxon>Bacteria</taxon>
        <taxon>Pseudomonadati</taxon>
        <taxon>Pseudomonadota</taxon>
        <taxon>Betaproteobacteria</taxon>
        <taxon>Burkholderiales</taxon>
        <taxon>Aquabacterium</taxon>
    </lineage>
</organism>
<keyword evidence="4" id="KW-0812">Transmembrane</keyword>
<evidence type="ECO:0000313" key="7">
    <source>
        <dbReference type="Proteomes" id="UP000269265"/>
    </source>
</evidence>
<evidence type="ECO:0000259" key="5">
    <source>
        <dbReference type="PROSITE" id="PS50887"/>
    </source>
</evidence>
<dbReference type="InterPro" id="IPR050469">
    <property type="entry name" value="Diguanylate_Cyclase"/>
</dbReference>
<dbReference type="Pfam" id="PF00990">
    <property type="entry name" value="GGDEF"/>
    <property type="match status" value="1"/>
</dbReference>
<dbReference type="Gene3D" id="3.30.70.270">
    <property type="match status" value="1"/>
</dbReference>
<feature type="transmembrane region" description="Helical" evidence="4">
    <location>
        <begin position="76"/>
        <end position="98"/>
    </location>
</feature>
<dbReference type="AlphaFoldDB" id="A0A3R8YPW2"/>
<dbReference type="SUPFAM" id="SSF55073">
    <property type="entry name" value="Nucleotide cyclase"/>
    <property type="match status" value="1"/>
</dbReference>
<dbReference type="SMART" id="SM00267">
    <property type="entry name" value="GGDEF"/>
    <property type="match status" value="1"/>
</dbReference>
<feature type="transmembrane region" description="Helical" evidence="4">
    <location>
        <begin position="217"/>
        <end position="239"/>
    </location>
</feature>